<keyword evidence="2" id="KW-1185">Reference proteome</keyword>
<dbReference type="Proteomes" id="UP001142810">
    <property type="component" value="Unassembled WGS sequence"/>
</dbReference>
<dbReference type="EMBL" id="JAPFRD010000009">
    <property type="protein sequence ID" value="MCW8108077.1"/>
    <property type="molecule type" value="Genomic_DNA"/>
</dbReference>
<name>A0ABT3P5M7_9ALTE</name>
<proteinExistence type="predicted"/>
<evidence type="ECO:0000313" key="2">
    <source>
        <dbReference type="Proteomes" id="UP001142810"/>
    </source>
</evidence>
<dbReference type="RefSeq" id="WP_265616774.1">
    <property type="nucleotide sequence ID" value="NZ_JAPFRD010000009.1"/>
</dbReference>
<evidence type="ECO:0008006" key="3">
    <source>
        <dbReference type="Google" id="ProtNLM"/>
    </source>
</evidence>
<protein>
    <recommendedName>
        <fullName evidence="3">Helix-turn-helix domain-containing protein</fullName>
    </recommendedName>
</protein>
<gene>
    <name evidence="1" type="ORF">OPS25_06165</name>
</gene>
<sequence>MSERKVLTKRPEKIFLFDTVVNYQGVLGAAMTGDIYYWIAKGYNPWKCAEDYAEMFYVNEKTIRRKLRTLFEEQGYFHRKRTRMNSGWLGAYEYSHVNSHNSNALKELYTKLLTNNSPDHDFGEFDGCGNDYKEIPSFQILTIDSIDTTQDIKSAYLLCRISWAQSARGQTELYFRSNAHFEYWSNLGRGTAYRHLQKLRQLGVVTYNYSGSQFVVRASEDDPTVIYMESYMMDKQEVRAEALRDAICSN</sequence>
<accession>A0ABT3P5M7</accession>
<comment type="caution">
    <text evidence="1">The sequence shown here is derived from an EMBL/GenBank/DDBJ whole genome shotgun (WGS) entry which is preliminary data.</text>
</comment>
<evidence type="ECO:0000313" key="1">
    <source>
        <dbReference type="EMBL" id="MCW8108077.1"/>
    </source>
</evidence>
<reference evidence="1" key="1">
    <citation type="submission" date="2022-11" db="EMBL/GenBank/DDBJ databases">
        <title>Alteromonas sp. nov., isolated from sea water of the Qingdao.</title>
        <authorList>
            <person name="Wang Q."/>
        </authorList>
    </citation>
    <scope>NUCLEOTIDE SEQUENCE</scope>
    <source>
        <strain evidence="1">ASW11-7</strain>
    </source>
</reference>
<organism evidence="1 2">
    <name type="scientific">Alteromonas aquimaris</name>
    <dbReference type="NCBI Taxonomy" id="2998417"/>
    <lineage>
        <taxon>Bacteria</taxon>
        <taxon>Pseudomonadati</taxon>
        <taxon>Pseudomonadota</taxon>
        <taxon>Gammaproteobacteria</taxon>
        <taxon>Alteromonadales</taxon>
        <taxon>Alteromonadaceae</taxon>
        <taxon>Alteromonas/Salinimonas group</taxon>
        <taxon>Alteromonas</taxon>
    </lineage>
</organism>